<organism evidence="2 3">
    <name type="scientific">Bacillus gobiensis</name>
    <dbReference type="NCBI Taxonomy" id="1441095"/>
    <lineage>
        <taxon>Bacteria</taxon>
        <taxon>Bacillati</taxon>
        <taxon>Bacillota</taxon>
        <taxon>Bacilli</taxon>
        <taxon>Bacillales</taxon>
        <taxon>Bacillaceae</taxon>
        <taxon>Bacillus</taxon>
    </lineage>
</organism>
<dbReference type="PATRIC" id="fig|1441095.3.peg.4286"/>
<keyword evidence="3" id="KW-1185">Reference proteome</keyword>
<evidence type="ECO:0000313" key="3">
    <source>
        <dbReference type="Proteomes" id="UP000067625"/>
    </source>
</evidence>
<feature type="compositionally biased region" description="Basic and acidic residues" evidence="1">
    <location>
        <begin position="134"/>
        <end position="144"/>
    </location>
</feature>
<dbReference type="OrthoDB" id="71172at2"/>
<name>A0A0M3RAM8_9BACI</name>
<sequence length="154" mass="17223">MYIQLFKLDSKTPAIWGNFFNEGEGRTFVQSITSSSMEDLKKKYLVDQPIPEAEKTFEAFIDRIKSEANNSFSAIKRKSNKFEGSRDVPMDLSLLYFLFLSGELSEEDTELFNLGTEEQIQVAGNSIFTGGHSGDNDHHSHHDSSCSSCSSCSS</sequence>
<dbReference type="AlphaFoldDB" id="A0A0M3RAM8"/>
<dbReference type="RefSeq" id="WP_053605310.1">
    <property type="nucleotide sequence ID" value="NZ_CP012600.1"/>
</dbReference>
<reference evidence="2 3" key="2">
    <citation type="journal article" date="2016" name="Int. J. Syst. Evol. Microbiol.">
        <title>Bacillus gobiensis sp. nov., isolated from a soil sample.</title>
        <authorList>
            <person name="Liu B."/>
            <person name="Liu G.H."/>
            <person name="Cetin S."/>
            <person name="Schumann P."/>
            <person name="Pan Z.Z."/>
            <person name="Chen Q.Q."/>
        </authorList>
    </citation>
    <scope>NUCLEOTIDE SEQUENCE [LARGE SCALE GENOMIC DNA]</scope>
    <source>
        <strain evidence="2 3">FJAT-4402</strain>
    </source>
</reference>
<reference evidence="3" key="1">
    <citation type="submission" date="2015-08" db="EMBL/GenBank/DDBJ databases">
        <title>Genome sequencing project for genomic taxonomy and phylogenomics of Bacillus-like bacteria.</title>
        <authorList>
            <person name="Liu B."/>
            <person name="Wang J."/>
            <person name="Zhu Y."/>
            <person name="Liu G."/>
            <person name="Chen Q."/>
            <person name="Chen Z."/>
            <person name="Lan J."/>
            <person name="Che J."/>
            <person name="Ge C."/>
            <person name="Shi H."/>
            <person name="Pan Z."/>
            <person name="Liu X."/>
        </authorList>
    </citation>
    <scope>NUCLEOTIDE SEQUENCE [LARGE SCALE GENOMIC DNA]</scope>
    <source>
        <strain evidence="3">FJAT-4402</strain>
    </source>
</reference>
<evidence type="ECO:0000313" key="2">
    <source>
        <dbReference type="EMBL" id="ALC83462.1"/>
    </source>
</evidence>
<feature type="region of interest" description="Disordered" evidence="1">
    <location>
        <begin position="126"/>
        <end position="154"/>
    </location>
</feature>
<proteinExistence type="predicted"/>
<gene>
    <name evidence="2" type="ORF">AM592_19395</name>
</gene>
<dbReference type="EMBL" id="CP012600">
    <property type="protein sequence ID" value="ALC83462.1"/>
    <property type="molecule type" value="Genomic_DNA"/>
</dbReference>
<accession>A0A0M3RAM8</accession>
<evidence type="ECO:0000256" key="1">
    <source>
        <dbReference type="SAM" id="MobiDB-lite"/>
    </source>
</evidence>
<protein>
    <submittedName>
        <fullName evidence="2">Uncharacterized protein</fullName>
    </submittedName>
</protein>
<feature type="compositionally biased region" description="Low complexity" evidence="1">
    <location>
        <begin position="145"/>
        <end position="154"/>
    </location>
</feature>
<dbReference type="Proteomes" id="UP000067625">
    <property type="component" value="Chromosome"/>
</dbReference>